<proteinExistence type="predicted"/>
<dbReference type="AlphaFoldDB" id="A0A7H8VI31"/>
<gene>
    <name evidence="1" type="ORF">FUT82_08025</name>
</gene>
<sequence length="487" mass="54739">MWACRENRTLTASILRKNKELKDLFINSLTAEELDALNYDWSFWARDEQLPPDEWINGNKYIWNLRCGRGWGKTRTAGQTFIEAVKAGYKRLSLCGATAEEVRDIMINGESGIAQYCPPELGMDYKPSQKKIFFKNGAVVSIFYGSEPEKSRGAQSDFIWCDEIHKWQYPEETFDNLILGLRLGNNPLCIVTSTPKPTAFAKKLEKMTDEKGNPCVTTTVGSTYSNVDNLSKKFFSTIISKYKGTRLALQELFAQILDDNPNALFKKEWIEYNRVDELPLHVNRYRVITSVDPATSHNPDTSNHTGIITILEGAAPEKLIMNGEVKCRRENHYYVLRDSSVIGTPNTWGSMAVSNADLFNAVNIVIEDNQGGDLTELALINAGCKTAISRVRAVKDKQTRAATASMLCEQGRIHFYRDPKTYNVLHGIDNLDVLEQELTDWVPGSDSPDRMDAFVHGINWLQPNMKDTGTEVIASNIIASAFATSGY</sequence>
<organism evidence="1 2">
    <name type="scientific">Treponema phagedenis</name>
    <dbReference type="NCBI Taxonomy" id="162"/>
    <lineage>
        <taxon>Bacteria</taxon>
        <taxon>Pseudomonadati</taxon>
        <taxon>Spirochaetota</taxon>
        <taxon>Spirochaetia</taxon>
        <taxon>Spirochaetales</taxon>
        <taxon>Treponemataceae</taxon>
        <taxon>Treponema</taxon>
    </lineage>
</organism>
<evidence type="ECO:0000313" key="1">
    <source>
        <dbReference type="EMBL" id="QEJ97947.1"/>
    </source>
</evidence>
<evidence type="ECO:0000313" key="2">
    <source>
        <dbReference type="Proteomes" id="UP000323594"/>
    </source>
</evidence>
<protein>
    <submittedName>
        <fullName evidence="1">Uncharacterized protein</fullName>
    </submittedName>
</protein>
<dbReference type="InterPro" id="IPR027417">
    <property type="entry name" value="P-loop_NTPase"/>
</dbReference>
<dbReference type="EMBL" id="CP042817">
    <property type="protein sequence ID" value="QEJ97947.1"/>
    <property type="molecule type" value="Genomic_DNA"/>
</dbReference>
<dbReference type="RefSeq" id="WP_024751945.1">
    <property type="nucleotide sequence ID" value="NZ_CP042817.1"/>
</dbReference>
<dbReference type="Pfam" id="PF03237">
    <property type="entry name" value="Terminase_6N"/>
    <property type="match status" value="1"/>
</dbReference>
<dbReference type="Gene3D" id="3.40.50.300">
    <property type="entry name" value="P-loop containing nucleotide triphosphate hydrolases"/>
    <property type="match status" value="1"/>
</dbReference>
<name>A0A7H8VI31_TREPH</name>
<accession>A0A7H8VI31</accession>
<reference evidence="1 2" key="1">
    <citation type="submission" date="2019-08" db="EMBL/GenBank/DDBJ databases">
        <authorList>
            <person name="Kuhnert P."/>
        </authorList>
    </citation>
    <scope>NUCLEOTIDE SEQUENCE [LARGE SCALE GENOMIC DNA]</scope>
    <source>
        <strain evidence="1 2">B36.5</strain>
    </source>
</reference>
<dbReference type="Proteomes" id="UP000323594">
    <property type="component" value="Chromosome"/>
</dbReference>